<protein>
    <submittedName>
        <fullName evidence="5">FAD/NAD(P)-binding domain-containing protein</fullName>
    </submittedName>
</protein>
<dbReference type="GO" id="GO:0050661">
    <property type="term" value="F:NADP binding"/>
    <property type="evidence" value="ECO:0007669"/>
    <property type="project" value="InterPro"/>
</dbReference>
<evidence type="ECO:0000256" key="2">
    <source>
        <dbReference type="ARBA" id="ARBA00022827"/>
    </source>
</evidence>
<sequence>MSTDSHPKLPVGGFPLPTLDHLGVKPDQLPTDPTKAREIATNWFSSFTSLASSGSEDSFNPSSSIDTITQSLFYHECYWRDILALTWDFRTFTGPTQIKQFLTDRLSLSKLKSFQLQHPEHISLTQPFPDMAWIQFMFSFTIGDVGIGSGVGRLIPTTKSQTQGGHTGSENGNATAVNGGGGGGGGVEWKCHCMFTHLEDLQGFPEKIGPLRDHLPNHGLWVAKREKEAAFEDKDPVVLIIGGSQSGLTVAARLKMLDVPTLIVDKLPRIGDNWRNRYNALCLHDPCYYGHLPYLPFPPNWPEYTPSVKLAGWLEAYAEFMELNFWTSSTVTKAHFDPSTKTWQVHVRFDDDTSMKMLGAKGQKERILNVKHVVFATGFGAGEPNIPKFVDQDKFKGQILHSAHHKRGSDHAGKKVVVIGSSTSAHDIASDYHYNDVDVTMVQRGPTYIMTTKNGWKVMSGLFCEGGPPTDMADRIQASFPFFFGMNGMLQRSAKKIAELDQELLDNLAKVGFKLTQGPDNAGFAPIAGSRNSPGGYYLDVGTSQLIVDRKIKLKSDSEIDRFTESGVLFKDGTELKADVVVLATGFGDFRSTIWRICDEESGRKCRKIWGLDDDGELKGCYRDLGVPGLWYMTGGLQQCRFYSKHIALQIKAMEQGVFGERYQLKVEDPTK</sequence>
<dbReference type="InterPro" id="IPR036188">
    <property type="entry name" value="FAD/NAD-bd_sf"/>
</dbReference>
<dbReference type="InterPro" id="IPR050982">
    <property type="entry name" value="Auxin_biosynth/cation_transpt"/>
</dbReference>
<dbReference type="Pfam" id="PF00743">
    <property type="entry name" value="FMO-like"/>
    <property type="match status" value="1"/>
</dbReference>
<evidence type="ECO:0000256" key="1">
    <source>
        <dbReference type="ARBA" id="ARBA00022630"/>
    </source>
</evidence>
<evidence type="ECO:0000256" key="4">
    <source>
        <dbReference type="SAM" id="MobiDB-lite"/>
    </source>
</evidence>
<evidence type="ECO:0000256" key="3">
    <source>
        <dbReference type="ARBA" id="ARBA00023002"/>
    </source>
</evidence>
<dbReference type="PANTHER" id="PTHR43539">
    <property type="entry name" value="FLAVIN-BINDING MONOOXYGENASE-LIKE PROTEIN (AFU_ORTHOLOGUE AFUA_4G09220)"/>
    <property type="match status" value="1"/>
</dbReference>
<keyword evidence="2" id="KW-0274">FAD</keyword>
<keyword evidence="1" id="KW-0285">Flavoprotein</keyword>
<organism evidence="5 6">
    <name type="scientific">Dendrothele bispora (strain CBS 962.96)</name>
    <dbReference type="NCBI Taxonomy" id="1314807"/>
    <lineage>
        <taxon>Eukaryota</taxon>
        <taxon>Fungi</taxon>
        <taxon>Dikarya</taxon>
        <taxon>Basidiomycota</taxon>
        <taxon>Agaricomycotina</taxon>
        <taxon>Agaricomycetes</taxon>
        <taxon>Agaricomycetidae</taxon>
        <taxon>Agaricales</taxon>
        <taxon>Agaricales incertae sedis</taxon>
        <taxon>Dendrothele</taxon>
    </lineage>
</organism>
<keyword evidence="6" id="KW-1185">Reference proteome</keyword>
<name>A0A4S8L6Y4_DENBC</name>
<dbReference type="SUPFAM" id="SSF51905">
    <property type="entry name" value="FAD/NAD(P)-binding domain"/>
    <property type="match status" value="2"/>
</dbReference>
<feature type="compositionally biased region" description="Polar residues" evidence="4">
    <location>
        <begin position="157"/>
        <end position="176"/>
    </location>
</feature>
<dbReference type="GO" id="GO:0004499">
    <property type="term" value="F:N,N-dimethylaniline monooxygenase activity"/>
    <property type="evidence" value="ECO:0007669"/>
    <property type="project" value="InterPro"/>
</dbReference>
<feature type="region of interest" description="Disordered" evidence="4">
    <location>
        <begin position="157"/>
        <end position="180"/>
    </location>
</feature>
<gene>
    <name evidence="5" type="ORF">K435DRAFT_765289</name>
</gene>
<dbReference type="PRINTS" id="PR00368">
    <property type="entry name" value="FADPNR"/>
</dbReference>
<proteinExistence type="predicted"/>
<keyword evidence="3" id="KW-0560">Oxidoreductase</keyword>
<reference evidence="5 6" key="1">
    <citation type="journal article" date="2019" name="Nat. Ecol. Evol.">
        <title>Megaphylogeny resolves global patterns of mushroom evolution.</title>
        <authorList>
            <person name="Varga T."/>
            <person name="Krizsan K."/>
            <person name="Foldi C."/>
            <person name="Dima B."/>
            <person name="Sanchez-Garcia M."/>
            <person name="Sanchez-Ramirez S."/>
            <person name="Szollosi G.J."/>
            <person name="Szarkandi J.G."/>
            <person name="Papp V."/>
            <person name="Albert L."/>
            <person name="Andreopoulos W."/>
            <person name="Angelini C."/>
            <person name="Antonin V."/>
            <person name="Barry K.W."/>
            <person name="Bougher N.L."/>
            <person name="Buchanan P."/>
            <person name="Buyck B."/>
            <person name="Bense V."/>
            <person name="Catcheside P."/>
            <person name="Chovatia M."/>
            <person name="Cooper J."/>
            <person name="Damon W."/>
            <person name="Desjardin D."/>
            <person name="Finy P."/>
            <person name="Geml J."/>
            <person name="Haridas S."/>
            <person name="Hughes K."/>
            <person name="Justo A."/>
            <person name="Karasinski D."/>
            <person name="Kautmanova I."/>
            <person name="Kiss B."/>
            <person name="Kocsube S."/>
            <person name="Kotiranta H."/>
            <person name="LaButti K.M."/>
            <person name="Lechner B.E."/>
            <person name="Liimatainen K."/>
            <person name="Lipzen A."/>
            <person name="Lukacs Z."/>
            <person name="Mihaltcheva S."/>
            <person name="Morgado L.N."/>
            <person name="Niskanen T."/>
            <person name="Noordeloos M.E."/>
            <person name="Ohm R.A."/>
            <person name="Ortiz-Santana B."/>
            <person name="Ovrebo C."/>
            <person name="Racz N."/>
            <person name="Riley R."/>
            <person name="Savchenko A."/>
            <person name="Shiryaev A."/>
            <person name="Soop K."/>
            <person name="Spirin V."/>
            <person name="Szebenyi C."/>
            <person name="Tomsovsky M."/>
            <person name="Tulloss R.E."/>
            <person name="Uehling J."/>
            <person name="Grigoriev I.V."/>
            <person name="Vagvolgyi C."/>
            <person name="Papp T."/>
            <person name="Martin F.M."/>
            <person name="Miettinen O."/>
            <person name="Hibbett D.S."/>
            <person name="Nagy L.G."/>
        </authorList>
    </citation>
    <scope>NUCLEOTIDE SEQUENCE [LARGE SCALE GENOMIC DNA]</scope>
    <source>
        <strain evidence="5 6">CBS 962.96</strain>
    </source>
</reference>
<dbReference type="AlphaFoldDB" id="A0A4S8L6Y4"/>
<evidence type="ECO:0000313" key="5">
    <source>
        <dbReference type="EMBL" id="THU84251.1"/>
    </source>
</evidence>
<dbReference type="Gene3D" id="3.50.50.60">
    <property type="entry name" value="FAD/NAD(P)-binding domain"/>
    <property type="match status" value="2"/>
</dbReference>
<evidence type="ECO:0000313" key="6">
    <source>
        <dbReference type="Proteomes" id="UP000297245"/>
    </source>
</evidence>
<dbReference type="OrthoDB" id="66881at2759"/>
<dbReference type="Proteomes" id="UP000297245">
    <property type="component" value="Unassembled WGS sequence"/>
</dbReference>
<dbReference type="EMBL" id="ML179611">
    <property type="protein sequence ID" value="THU84251.1"/>
    <property type="molecule type" value="Genomic_DNA"/>
</dbReference>
<dbReference type="GO" id="GO:0050660">
    <property type="term" value="F:flavin adenine dinucleotide binding"/>
    <property type="evidence" value="ECO:0007669"/>
    <property type="project" value="InterPro"/>
</dbReference>
<dbReference type="PANTHER" id="PTHR43539:SF68">
    <property type="entry name" value="FLAVIN-BINDING MONOOXYGENASE-LIKE PROTEIN (AFU_ORTHOLOGUE AFUA_4G09220)"/>
    <property type="match status" value="1"/>
</dbReference>
<dbReference type="InterPro" id="IPR020946">
    <property type="entry name" value="Flavin_mOase-like"/>
</dbReference>
<accession>A0A4S8L6Y4</accession>